<reference evidence="1 2" key="1">
    <citation type="submission" date="2015-09" db="EMBL/GenBank/DDBJ databases">
        <title>Aphanizomenon flos-aquae WA102.</title>
        <authorList>
            <person name="Driscoll C."/>
        </authorList>
    </citation>
    <scope>NUCLEOTIDE SEQUENCE [LARGE SCALE GENOMIC DNA]</scope>
    <source>
        <strain evidence="1">WA102</strain>
    </source>
</reference>
<dbReference type="AlphaFoldDB" id="A0A1B7X4Y2"/>
<dbReference type="Proteomes" id="UP000092093">
    <property type="component" value="Unassembled WGS sequence"/>
</dbReference>
<dbReference type="EMBL" id="LJOW01000022">
    <property type="protein sequence ID" value="OBQ44421.1"/>
    <property type="molecule type" value="Genomic_DNA"/>
</dbReference>
<evidence type="ECO:0000313" key="2">
    <source>
        <dbReference type="Proteomes" id="UP000092093"/>
    </source>
</evidence>
<organism evidence="1 2">
    <name type="scientific">Aphanizomenon flos-aquae WA102</name>
    <dbReference type="NCBI Taxonomy" id="1710896"/>
    <lineage>
        <taxon>Bacteria</taxon>
        <taxon>Bacillati</taxon>
        <taxon>Cyanobacteriota</taxon>
        <taxon>Cyanophyceae</taxon>
        <taxon>Nostocales</taxon>
        <taxon>Aphanizomenonaceae</taxon>
        <taxon>Aphanizomenon</taxon>
    </lineage>
</organism>
<accession>A0A1B7X4Y2</accession>
<sequence length="172" mass="19062">MKLSEEAKLYVDLGGVVEVWNSGLSSGSYQPITGKITMPNGTAIALIGGRDNGIHTGYEPTLRVKHLTRTCQGWQPVSSYRLIKERATAVTYVVWGFSASTALGSIRSIEQLTGVRGSQEYSSFDEFEFPPHSRMIIEWSNESLSHHHFIEGRVLLQEACEVQEETSCPELA</sequence>
<comment type="caution">
    <text evidence="1">The sequence shown here is derived from an EMBL/GenBank/DDBJ whole genome shotgun (WGS) entry which is preliminary data.</text>
</comment>
<protein>
    <submittedName>
        <fullName evidence="1">Uncharacterized protein</fullName>
    </submittedName>
</protein>
<evidence type="ECO:0000313" key="1">
    <source>
        <dbReference type="EMBL" id="OBQ44421.1"/>
    </source>
</evidence>
<proteinExistence type="predicted"/>
<gene>
    <name evidence="1" type="ORF">AN484_06995</name>
</gene>
<name>A0A1B7X4Y2_APHFL</name>